<evidence type="ECO:0000313" key="1">
    <source>
        <dbReference type="EMBL" id="RKF22814.1"/>
    </source>
</evidence>
<accession>A0A420EQ67</accession>
<organism evidence="1 2">
    <name type="scientific">Micromonospora globbae</name>
    <dbReference type="NCBI Taxonomy" id="1894969"/>
    <lineage>
        <taxon>Bacteria</taxon>
        <taxon>Bacillati</taxon>
        <taxon>Actinomycetota</taxon>
        <taxon>Actinomycetes</taxon>
        <taxon>Micromonosporales</taxon>
        <taxon>Micromonosporaceae</taxon>
        <taxon>Micromonospora</taxon>
    </lineage>
</organism>
<dbReference type="Proteomes" id="UP000285744">
    <property type="component" value="Unassembled WGS sequence"/>
</dbReference>
<name>A0A420EQ67_9ACTN</name>
<dbReference type="AlphaFoldDB" id="A0A420EQ67"/>
<proteinExistence type="predicted"/>
<sequence length="185" mass="20393">MLTRTLTEVEALHERHGWDLSPELIGVFDRPTSAHPHRVHVDADLFDPSVWHAPNLADGDQTNPPAVILHRRAGHAASLPMRDVLRAWLHCDGRRCVGFAMVFEAWAGPVGPGYRHGDLAQAPASACVETRLVAAVDIDLRLYRVLRARGAQAPTVDTWAAPPPRVRHTRIATGLTRLVTLARDL</sequence>
<evidence type="ECO:0000313" key="2">
    <source>
        <dbReference type="Proteomes" id="UP000285744"/>
    </source>
</evidence>
<reference evidence="1 2" key="1">
    <citation type="journal article" date="2018" name="Int. J. Syst. Evol. Microbiol.">
        <title>Micromonospora globbae sp. nov., an endophytic actinomycete isolated from roots of Globba winitii C. H. Wright.</title>
        <authorList>
            <person name="Kuncharoen N."/>
            <person name="Pittayakhajonwut P."/>
            <person name="Tanasupawat S."/>
        </authorList>
    </citation>
    <scope>NUCLEOTIDE SEQUENCE [LARGE SCALE GENOMIC DNA]</scope>
    <source>
        <strain evidence="1 2">WPS1-2</strain>
    </source>
</reference>
<dbReference type="EMBL" id="RAQQ01000049">
    <property type="protein sequence ID" value="RKF22814.1"/>
    <property type="molecule type" value="Genomic_DNA"/>
</dbReference>
<protein>
    <submittedName>
        <fullName evidence="1">Uncharacterized protein</fullName>
    </submittedName>
</protein>
<gene>
    <name evidence="1" type="ORF">D7I43_31325</name>
</gene>
<comment type="caution">
    <text evidence="1">The sequence shown here is derived from an EMBL/GenBank/DDBJ whole genome shotgun (WGS) entry which is preliminary data.</text>
</comment>